<sequence>MYESASAGLITS</sequence>
<evidence type="ECO:0000313" key="2">
    <source>
        <dbReference type="Proteomes" id="UP000219369"/>
    </source>
</evidence>
<gene>
    <name evidence="1" type="ORF">FRV6_15464</name>
</gene>
<dbReference type="EMBL" id="FMJY01000010">
    <property type="protein sequence ID" value="SCO91336.1"/>
    <property type="molecule type" value="Genomic_DNA"/>
</dbReference>
<accession>A0A2H3U7H6</accession>
<proteinExistence type="predicted"/>
<protein>
    <submittedName>
        <fullName evidence="1">Uncharacterized protein</fullName>
    </submittedName>
</protein>
<name>A0A2H3U7H6_FUSOX</name>
<organism evidence="1 2">
    <name type="scientific">Fusarium oxysporum</name>
    <name type="common">Fusarium vascular wilt</name>
    <dbReference type="NCBI Taxonomy" id="5507"/>
    <lineage>
        <taxon>Eukaryota</taxon>
        <taxon>Fungi</taxon>
        <taxon>Dikarya</taxon>
        <taxon>Ascomycota</taxon>
        <taxon>Pezizomycotina</taxon>
        <taxon>Sordariomycetes</taxon>
        <taxon>Hypocreomycetidae</taxon>
        <taxon>Hypocreales</taxon>
        <taxon>Nectriaceae</taxon>
        <taxon>Fusarium</taxon>
        <taxon>Fusarium oxysporum species complex</taxon>
    </lineage>
</organism>
<evidence type="ECO:0000313" key="1">
    <source>
        <dbReference type="EMBL" id="SCO91336.1"/>
    </source>
</evidence>
<dbReference type="Proteomes" id="UP000219369">
    <property type="component" value="Unassembled WGS sequence"/>
</dbReference>
<reference evidence="2" key="1">
    <citation type="submission" date="2016-09" db="EMBL/GenBank/DDBJ databases">
        <authorList>
            <person name="Guldener U."/>
        </authorList>
    </citation>
    <scope>NUCLEOTIDE SEQUENCE [LARGE SCALE GENOMIC DNA]</scope>
    <source>
        <strain evidence="2">V64-1</strain>
    </source>
</reference>